<protein>
    <submittedName>
        <fullName evidence="3">YigZ family protein</fullName>
    </submittedName>
</protein>
<comment type="caution">
    <text evidence="3">The sequence shown here is derived from an EMBL/GenBank/DDBJ whole genome shotgun (WGS) entry which is preliminary data.</text>
</comment>
<dbReference type="InterPro" id="IPR020569">
    <property type="entry name" value="UPF0029_Impact_CS"/>
</dbReference>
<dbReference type="Pfam" id="PF01205">
    <property type="entry name" value="Impact_N"/>
    <property type="match status" value="1"/>
</dbReference>
<evidence type="ECO:0000259" key="2">
    <source>
        <dbReference type="Pfam" id="PF01205"/>
    </source>
</evidence>
<dbReference type="AlphaFoldDB" id="A0A9D7XMS9"/>
<sequence>MIDQFLTLKQPAEGYYMDRGSKFLAYAFPVESEPEVIAILQRIRKEHPKARHFCTALRLFPDASLERSNDDGEPSGSAGKPILGQLVKHHITNVIVVVVRYFGGTKLGVPGLIEAYKTSAANAIESGVIVQRHVFSQVRIKMSYETYPHFLNYCKQTGIPVSEEAFGEKASLILSFSKTAIEENLMNTLRQYSKMDFKTLEEYIEHLEIDVEFLPGEIIV</sequence>
<feature type="domain" description="Impact N-terminal" evidence="2">
    <location>
        <begin position="19"/>
        <end position="124"/>
    </location>
</feature>
<dbReference type="SUPFAM" id="SSF54211">
    <property type="entry name" value="Ribosomal protein S5 domain 2-like"/>
    <property type="match status" value="1"/>
</dbReference>
<dbReference type="Proteomes" id="UP000808337">
    <property type="component" value="Unassembled WGS sequence"/>
</dbReference>
<dbReference type="EMBL" id="JADKGY010000001">
    <property type="protein sequence ID" value="MBK9981520.1"/>
    <property type="molecule type" value="Genomic_DNA"/>
</dbReference>
<dbReference type="GO" id="GO:0005737">
    <property type="term" value="C:cytoplasm"/>
    <property type="evidence" value="ECO:0007669"/>
    <property type="project" value="TreeGrafter"/>
</dbReference>
<dbReference type="PANTHER" id="PTHR16301:SF20">
    <property type="entry name" value="IMPACT FAMILY MEMBER YIGZ"/>
    <property type="match status" value="1"/>
</dbReference>
<dbReference type="InterPro" id="IPR001498">
    <property type="entry name" value="Impact_N"/>
</dbReference>
<dbReference type="PROSITE" id="PS00910">
    <property type="entry name" value="UPF0029"/>
    <property type="match status" value="1"/>
</dbReference>
<dbReference type="InterPro" id="IPR036956">
    <property type="entry name" value="Impact_N_sf"/>
</dbReference>
<accession>A0A9D7XMS9</accession>
<dbReference type="InterPro" id="IPR020568">
    <property type="entry name" value="Ribosomal_Su5_D2-typ_SF"/>
</dbReference>
<reference evidence="3 4" key="1">
    <citation type="submission" date="2020-10" db="EMBL/GenBank/DDBJ databases">
        <title>Connecting structure to function with the recovery of over 1000 high-quality activated sludge metagenome-assembled genomes encoding full-length rRNA genes using long-read sequencing.</title>
        <authorList>
            <person name="Singleton C.M."/>
            <person name="Petriglieri F."/>
            <person name="Kristensen J.M."/>
            <person name="Kirkegaard R.H."/>
            <person name="Michaelsen T.Y."/>
            <person name="Andersen M.H."/>
            <person name="Karst S.M."/>
            <person name="Dueholm M.S."/>
            <person name="Nielsen P.H."/>
            <person name="Albertsen M."/>
        </authorList>
    </citation>
    <scope>NUCLEOTIDE SEQUENCE [LARGE SCALE GENOMIC DNA]</scope>
    <source>
        <strain evidence="3">Ribe_18-Q3-R11-54_MAXAC.273</strain>
    </source>
</reference>
<evidence type="ECO:0000313" key="4">
    <source>
        <dbReference type="Proteomes" id="UP000808337"/>
    </source>
</evidence>
<comment type="similarity">
    <text evidence="1">Belongs to the IMPACT family.</text>
</comment>
<organism evidence="3 4">
    <name type="scientific">Candidatus Opimibacter skivensis</name>
    <dbReference type="NCBI Taxonomy" id="2982028"/>
    <lineage>
        <taxon>Bacteria</taxon>
        <taxon>Pseudomonadati</taxon>
        <taxon>Bacteroidota</taxon>
        <taxon>Saprospiria</taxon>
        <taxon>Saprospirales</taxon>
        <taxon>Saprospiraceae</taxon>
        <taxon>Candidatus Opimibacter</taxon>
    </lineage>
</organism>
<dbReference type="PANTHER" id="PTHR16301">
    <property type="entry name" value="IMPACT-RELATED"/>
    <property type="match status" value="1"/>
</dbReference>
<dbReference type="Gene3D" id="3.30.230.30">
    <property type="entry name" value="Impact, N-terminal domain"/>
    <property type="match status" value="1"/>
</dbReference>
<name>A0A9D7XMS9_9BACT</name>
<evidence type="ECO:0000313" key="3">
    <source>
        <dbReference type="EMBL" id="MBK9981520.1"/>
    </source>
</evidence>
<proteinExistence type="inferred from homology"/>
<dbReference type="GO" id="GO:0006446">
    <property type="term" value="P:regulation of translational initiation"/>
    <property type="evidence" value="ECO:0007669"/>
    <property type="project" value="TreeGrafter"/>
</dbReference>
<gene>
    <name evidence="3" type="ORF">IPP15_03685</name>
</gene>
<evidence type="ECO:0000256" key="1">
    <source>
        <dbReference type="ARBA" id="ARBA00007665"/>
    </source>
</evidence>
<dbReference type="InterPro" id="IPR023582">
    <property type="entry name" value="Impact"/>
</dbReference>